<proteinExistence type="predicted"/>
<name>A0A646KIA3_STRJU</name>
<comment type="subcellular location">
    <subcellularLocation>
        <location evidence="1">Membrane</location>
    </subcellularLocation>
</comment>
<dbReference type="OrthoDB" id="3472661at2"/>
<evidence type="ECO:0008006" key="7">
    <source>
        <dbReference type="Google" id="ProtNLM"/>
    </source>
</evidence>
<dbReference type="EMBL" id="VCLA01000138">
    <property type="protein sequence ID" value="MQT01800.1"/>
    <property type="molecule type" value="Genomic_DNA"/>
</dbReference>
<comment type="caution">
    <text evidence="5">The sequence shown here is derived from an EMBL/GenBank/DDBJ whole genome shotgun (WGS) entry which is preliminary data.</text>
</comment>
<evidence type="ECO:0000313" key="5">
    <source>
        <dbReference type="EMBL" id="MQT01800.1"/>
    </source>
</evidence>
<gene>
    <name evidence="5" type="ORF">FF041_16745</name>
</gene>
<evidence type="ECO:0000313" key="6">
    <source>
        <dbReference type="Proteomes" id="UP000419138"/>
    </source>
</evidence>
<feature type="chain" id="PRO_5024796734" description="Mce-associated membrane protein" evidence="4">
    <location>
        <begin position="27"/>
        <end position="155"/>
    </location>
</feature>
<dbReference type="PANTHER" id="PTHR37042">
    <property type="entry name" value="OUTER MEMBRANE PROTEIN RV1973"/>
    <property type="match status" value="1"/>
</dbReference>
<keyword evidence="2" id="KW-0472">Membrane</keyword>
<evidence type="ECO:0000256" key="3">
    <source>
        <dbReference type="SAM" id="MobiDB-lite"/>
    </source>
</evidence>
<feature type="signal peptide" evidence="4">
    <location>
        <begin position="1"/>
        <end position="26"/>
    </location>
</feature>
<accession>A0A646KIA3</accession>
<feature type="region of interest" description="Disordered" evidence="3">
    <location>
        <begin position="75"/>
        <end position="94"/>
    </location>
</feature>
<evidence type="ECO:0000256" key="1">
    <source>
        <dbReference type="ARBA" id="ARBA00004370"/>
    </source>
</evidence>
<dbReference type="Proteomes" id="UP000419138">
    <property type="component" value="Unassembled WGS sequence"/>
</dbReference>
<keyword evidence="6" id="KW-1185">Reference proteome</keyword>
<dbReference type="GO" id="GO:0016020">
    <property type="term" value="C:membrane"/>
    <property type="evidence" value="ECO:0007669"/>
    <property type="project" value="UniProtKB-SubCell"/>
</dbReference>
<dbReference type="PANTHER" id="PTHR37042:SF4">
    <property type="entry name" value="OUTER MEMBRANE PROTEIN RV1973"/>
    <property type="match status" value="1"/>
</dbReference>
<keyword evidence="4" id="KW-0732">Signal</keyword>
<sequence length="155" mass="16188">MTARRTGSTALALALLFCALAGWSYAHTRGDDSLAYAADRDRALADGTRRIAQLTGFDSGDPGLTRRRWLSAATGPLHDELNRSKPKSGPTARASVTAAALTALDTRAGTAVMIATVRVTLKPGGSERKRLDATLARTPDGWKVEALSAVPVGSG</sequence>
<evidence type="ECO:0000256" key="2">
    <source>
        <dbReference type="ARBA" id="ARBA00023136"/>
    </source>
</evidence>
<protein>
    <recommendedName>
        <fullName evidence="7">Mce-associated membrane protein</fullName>
    </recommendedName>
</protein>
<reference evidence="5 6" key="1">
    <citation type="submission" date="2019-05" db="EMBL/GenBank/DDBJ databases">
        <title>Comparative genomics and metabolomics analyses of clavulanic acid producing Streptomyces species provides insight into specialized metabolism and evolution of beta-lactam biosynthetic gene clusters.</title>
        <authorList>
            <person name="Moore M.A."/>
            <person name="Cruz-Morales P."/>
            <person name="Barona Gomez F."/>
            <person name="Kapil T."/>
        </authorList>
    </citation>
    <scope>NUCLEOTIDE SEQUENCE [LARGE SCALE GENOMIC DNA]</scope>
    <source>
        <strain evidence="5 6">NRRL 5741</strain>
    </source>
</reference>
<dbReference type="AlphaFoldDB" id="A0A646KIA3"/>
<organism evidence="5 6">
    <name type="scientific">Streptomyces jumonjinensis</name>
    <dbReference type="NCBI Taxonomy" id="1945"/>
    <lineage>
        <taxon>Bacteria</taxon>
        <taxon>Bacillati</taxon>
        <taxon>Actinomycetota</taxon>
        <taxon>Actinomycetes</taxon>
        <taxon>Kitasatosporales</taxon>
        <taxon>Streptomycetaceae</taxon>
        <taxon>Streptomyces</taxon>
    </lineage>
</organism>
<evidence type="ECO:0000256" key="4">
    <source>
        <dbReference type="SAM" id="SignalP"/>
    </source>
</evidence>
<dbReference type="RefSeq" id="WP_153523531.1">
    <property type="nucleotide sequence ID" value="NZ_JBEPDZ010000006.1"/>
</dbReference>